<evidence type="ECO:0000313" key="2">
    <source>
        <dbReference type="EMBL" id="AFL66807.1"/>
    </source>
</evidence>
<keyword evidence="1" id="KW-0472">Membrane</keyword>
<dbReference type="GeneID" id="13061295"/>
<name>I3XS83_DESAM</name>
<dbReference type="EMBL" id="CP003321">
    <property type="protein sequence ID" value="AFL66807.1"/>
    <property type="molecule type" value="Genomic_DNA"/>
</dbReference>
<dbReference type="RefSeq" id="WP_014767707.1">
    <property type="nucleotide sequence ID" value="NC_018001.1"/>
</dbReference>
<sequence length="222" mass="23688" precursor="true">MRNELAVLGVSLLVVSSGFTIYGLLTGAEIVAGVALAAIVLGAVVLDIGLTYRDPMVSTLMLYAQALSSPLVKIQEDLGLAWSRVVQACIGANEVYLVYSRKELKCNDIAPGLGIHDSIPYMALVVEKRLIPEPDNIEALIRNMGLAEGVRLSITGEAYLVELTGLNKALIGGSWGPLNMVSLLLPLLVGLSLNKNTVLEREEYDGAVYKAYLRVISGEGSS</sequence>
<protein>
    <submittedName>
        <fullName evidence="2">Uncharacterized protein</fullName>
    </submittedName>
</protein>
<dbReference type="Proteomes" id="UP000006175">
    <property type="component" value="Chromosome"/>
</dbReference>
<evidence type="ECO:0000313" key="3">
    <source>
        <dbReference type="Proteomes" id="UP000006175"/>
    </source>
</evidence>
<gene>
    <name evidence="2" type="ORF">Desfe_0919</name>
</gene>
<dbReference type="KEGG" id="dfd:Desfe_0919"/>
<dbReference type="AlphaFoldDB" id="I3XS83"/>
<keyword evidence="1" id="KW-1133">Transmembrane helix</keyword>
<organism evidence="2 3">
    <name type="scientific">Desulfurococcus amylolyticus DSM 16532</name>
    <dbReference type="NCBI Taxonomy" id="768672"/>
    <lineage>
        <taxon>Archaea</taxon>
        <taxon>Thermoproteota</taxon>
        <taxon>Thermoprotei</taxon>
        <taxon>Desulfurococcales</taxon>
        <taxon>Desulfurococcaceae</taxon>
        <taxon>Desulfurococcus</taxon>
    </lineage>
</organism>
<dbReference type="HOGENOM" id="CLU_1242984_0_0_2"/>
<dbReference type="eggNOG" id="arCOG11910">
    <property type="taxonomic scope" value="Archaea"/>
</dbReference>
<keyword evidence="1" id="KW-0812">Transmembrane</keyword>
<proteinExistence type="predicted"/>
<accession>I3XS83</accession>
<reference evidence="2 3" key="1">
    <citation type="journal article" date="2012" name="J. Bacteriol.">
        <title>Complete Genome Sequence of Desulfurococcus fermentans, a Hyperthermophilic Cellulolytic Crenarchaeon Isolated from a Freshwater Hot Spring in Kamchatka, Russia.</title>
        <authorList>
            <person name="Susanti D."/>
            <person name="Johnson E.F."/>
            <person name="Rodriguez J.R."/>
            <person name="Anderson I."/>
            <person name="Perevalova A.A."/>
            <person name="Kyrpides N."/>
            <person name="Lucas S."/>
            <person name="Han J."/>
            <person name="Lapidus A."/>
            <person name="Cheng J.F."/>
            <person name="Goodwin L."/>
            <person name="Pitluck S."/>
            <person name="Mavrommatis K."/>
            <person name="Peters L."/>
            <person name="Land M.L."/>
            <person name="Hauser L."/>
            <person name="Gopalan V."/>
            <person name="Chan P.P."/>
            <person name="Lowe T.M."/>
            <person name="Atomi H."/>
            <person name="Bonch-Osmolovskaya E.A."/>
            <person name="Woyke T."/>
            <person name="Mukhopadhyay B."/>
        </authorList>
    </citation>
    <scope>NUCLEOTIDE SEQUENCE [LARGE SCALE GENOMIC DNA]</scope>
    <source>
        <strain evidence="2 3">DSM 16532</strain>
    </source>
</reference>
<feature type="transmembrane region" description="Helical" evidence="1">
    <location>
        <begin position="30"/>
        <end position="52"/>
    </location>
</feature>
<keyword evidence="3" id="KW-1185">Reference proteome</keyword>
<evidence type="ECO:0000256" key="1">
    <source>
        <dbReference type="SAM" id="Phobius"/>
    </source>
</evidence>